<evidence type="ECO:0000256" key="5">
    <source>
        <dbReference type="ARBA" id="ARBA00023002"/>
    </source>
</evidence>
<evidence type="ECO:0000256" key="1">
    <source>
        <dbReference type="ARBA" id="ARBA00003535"/>
    </source>
</evidence>
<organism evidence="6 7">
    <name type="scientific">Coprobacillus cateniformis</name>
    <dbReference type="NCBI Taxonomy" id="100884"/>
    <lineage>
        <taxon>Bacteria</taxon>
        <taxon>Bacillati</taxon>
        <taxon>Bacillota</taxon>
        <taxon>Erysipelotrichia</taxon>
        <taxon>Erysipelotrichales</taxon>
        <taxon>Coprobacillaceae</taxon>
        <taxon>Coprobacillus</taxon>
    </lineage>
</organism>
<dbReference type="eggNOG" id="COG2070">
    <property type="taxonomic scope" value="Bacteria"/>
</dbReference>
<keyword evidence="4" id="KW-0288">FMN</keyword>
<dbReference type="SUPFAM" id="SSF51412">
    <property type="entry name" value="Inosine monophosphate dehydrogenase (IMPDH)"/>
    <property type="match status" value="1"/>
</dbReference>
<dbReference type="EMBL" id="ADKX01000022">
    <property type="protein sequence ID" value="EFW05536.1"/>
    <property type="molecule type" value="Genomic_DNA"/>
</dbReference>
<dbReference type="InterPro" id="IPR013785">
    <property type="entry name" value="Aldolase_TIM"/>
</dbReference>
<protein>
    <recommendedName>
        <fullName evidence="2">Probable nitronate monooxygenase</fullName>
    </recommendedName>
</protein>
<dbReference type="GeneID" id="78230821"/>
<dbReference type="AlphaFoldDB" id="E7G8U3"/>
<evidence type="ECO:0000256" key="4">
    <source>
        <dbReference type="ARBA" id="ARBA00022643"/>
    </source>
</evidence>
<comment type="function">
    <text evidence="1">Nitronate monooxygenase that uses molecular oxygen to catalyze the oxidative denitrification of alkyl nitronates. Acts on propionate 3-nitronate (P3N), the presumed physiological substrate. Probably functions in the detoxification of P3N, a metabolic poison produced by plants and fungi as a defense mechanism.</text>
</comment>
<dbReference type="RefSeq" id="WP_008788297.1">
    <property type="nucleotide sequence ID" value="NZ_AKCB01000002.1"/>
</dbReference>
<keyword evidence="6" id="KW-0223">Dioxygenase</keyword>
<dbReference type="GO" id="GO:0018580">
    <property type="term" value="F:nitronate monooxygenase activity"/>
    <property type="evidence" value="ECO:0007669"/>
    <property type="project" value="InterPro"/>
</dbReference>
<reference evidence="6 7" key="1">
    <citation type="submission" date="2010-12" db="EMBL/GenBank/DDBJ databases">
        <title>The Genome Sequence of Coprobacillus sp. strain 29_1.</title>
        <authorList>
            <consortium name="The Broad Institute Genome Sequencing Platform"/>
            <person name="Earl A."/>
            <person name="Ward D."/>
            <person name="Feldgarden M."/>
            <person name="Gevers D."/>
            <person name="Daigneault M."/>
            <person name="Sibley C.D."/>
            <person name="White A."/>
            <person name="Strauss J."/>
            <person name="Allen-Vercoe E."/>
            <person name="Young S.K."/>
            <person name="Zeng Q."/>
            <person name="Gargeya S."/>
            <person name="Fitzgerald M."/>
            <person name="Haas B."/>
            <person name="Abouelleil A."/>
            <person name="Alvarado L."/>
            <person name="Arachchi H.M."/>
            <person name="Berlin A."/>
            <person name="Brown A."/>
            <person name="Chapman S.B."/>
            <person name="Chen Z."/>
            <person name="Dunbar C."/>
            <person name="Freedman E."/>
            <person name="Gearin G."/>
            <person name="Gellesch M."/>
            <person name="Goldberg J."/>
            <person name="Griggs A."/>
            <person name="Gujja S."/>
            <person name="Heilman E."/>
            <person name="Heiman D."/>
            <person name="Howarth C."/>
            <person name="Larson L."/>
            <person name="Lui A."/>
            <person name="MacDonald P.J.P."/>
            <person name="Mehta T."/>
            <person name="Montmayeur A."/>
            <person name="Murphy C."/>
            <person name="Neiman D."/>
            <person name="Pearson M."/>
            <person name="Priest M."/>
            <person name="Roberts A."/>
            <person name="Saif S."/>
            <person name="Shea T."/>
            <person name="Shenoy N."/>
            <person name="Sisk P."/>
            <person name="Stolte C."/>
            <person name="Sykes S."/>
            <person name="White J."/>
            <person name="Yandava C."/>
            <person name="Nusbaum C."/>
            <person name="Birren B."/>
        </authorList>
    </citation>
    <scope>NUCLEOTIDE SEQUENCE [LARGE SCALE GENOMIC DNA]</scope>
    <source>
        <strain evidence="6 7">29_1</strain>
    </source>
</reference>
<dbReference type="PANTHER" id="PTHR32332">
    <property type="entry name" value="2-NITROPROPANE DIOXYGENASE"/>
    <property type="match status" value="1"/>
</dbReference>
<dbReference type="Gene3D" id="3.20.20.70">
    <property type="entry name" value="Aldolase class I"/>
    <property type="match status" value="1"/>
</dbReference>
<dbReference type="GO" id="GO:0051213">
    <property type="term" value="F:dioxygenase activity"/>
    <property type="evidence" value="ECO:0007669"/>
    <property type="project" value="UniProtKB-KW"/>
</dbReference>
<dbReference type="InterPro" id="IPR004136">
    <property type="entry name" value="NMO"/>
</dbReference>
<comment type="caution">
    <text evidence="6">The sequence shown here is derived from an EMBL/GenBank/DDBJ whole genome shotgun (WGS) entry which is preliminary data.</text>
</comment>
<dbReference type="Proteomes" id="UP000003157">
    <property type="component" value="Unassembled WGS sequence"/>
</dbReference>
<evidence type="ECO:0000256" key="2">
    <source>
        <dbReference type="ARBA" id="ARBA00013457"/>
    </source>
</evidence>
<gene>
    <name evidence="6" type="ORF">HMPREF9488_01181</name>
</gene>
<name>E7G8U3_9FIRM</name>
<dbReference type="Pfam" id="PF03060">
    <property type="entry name" value="NMO"/>
    <property type="match status" value="1"/>
</dbReference>
<keyword evidence="3" id="KW-0285">Flavoprotein</keyword>
<dbReference type="OrthoDB" id="9778912at2"/>
<keyword evidence="7" id="KW-1185">Reference proteome</keyword>
<accession>E7G8U3</accession>
<keyword evidence="5" id="KW-0560">Oxidoreductase</keyword>
<evidence type="ECO:0000313" key="6">
    <source>
        <dbReference type="EMBL" id="EFW05536.1"/>
    </source>
</evidence>
<sequence>MIQIQDKFLNIPLIQGGMGVGVSLSSLAGNVAKCGGMGVISAAHPGYNFEGFRKDPTATSCRAIKYHIQRAKEIAEGKGLIGVNIMVAGNGYEELVKASVEGGCDAIISGAGLPLDLPKYAKGKALLAPIVSSGKAARLIAKVWEKRYQYTPDFVVIEGSKAGGHLGFKKEDLLAGTCQKLEDILEDVKKELAPFQEKFKKSIPIFVAGGIDCGKKIAEFIKRGASGVQIATPFIATYECDASQEFKDMVINATKEDIELVKSPTGFPGRAIVNEFVKKTRNRGNVCMKSCLDCMIPCNPSDTPYCISEALIQSVSGNVNNGLVFVGTQAADIHCMKHVHELIQELMQEMEDNL</sequence>
<dbReference type="STRING" id="100884.GCA_000269565_03023"/>
<dbReference type="PANTHER" id="PTHR32332:SF18">
    <property type="entry name" value="2-NITROPROPANE DIOXYGENASE"/>
    <property type="match status" value="1"/>
</dbReference>
<evidence type="ECO:0000313" key="7">
    <source>
        <dbReference type="Proteomes" id="UP000003157"/>
    </source>
</evidence>
<evidence type="ECO:0000256" key="3">
    <source>
        <dbReference type="ARBA" id="ARBA00022630"/>
    </source>
</evidence>
<proteinExistence type="predicted"/>
<dbReference type="CDD" id="cd04730">
    <property type="entry name" value="NPD_like"/>
    <property type="match status" value="1"/>
</dbReference>
<dbReference type="HOGENOM" id="CLU_038732_0_1_9"/>